<dbReference type="EMBL" id="FJOG01000034">
    <property type="protein sequence ID" value="CZR65945.1"/>
    <property type="molecule type" value="Genomic_DNA"/>
</dbReference>
<reference evidence="2 3" key="1">
    <citation type="submission" date="2016-03" db="EMBL/GenBank/DDBJ databases">
        <authorList>
            <person name="Ploux O."/>
        </authorList>
    </citation>
    <scope>NUCLEOTIDE SEQUENCE [LARGE SCALE GENOMIC DNA]</scope>
    <source>
        <strain evidence="2 3">UAMH 11012</strain>
    </source>
</reference>
<keyword evidence="3" id="KW-1185">Reference proteome</keyword>
<evidence type="ECO:0000256" key="1">
    <source>
        <dbReference type="SAM" id="Phobius"/>
    </source>
</evidence>
<feature type="transmembrane region" description="Helical" evidence="1">
    <location>
        <begin position="153"/>
        <end position="174"/>
    </location>
</feature>
<protein>
    <submittedName>
        <fullName evidence="2">Uncharacterized protein</fullName>
    </submittedName>
</protein>
<dbReference type="STRING" id="576137.A0A1L7XLL9"/>
<evidence type="ECO:0000313" key="3">
    <source>
        <dbReference type="Proteomes" id="UP000184330"/>
    </source>
</evidence>
<name>A0A1L7XLL9_9HELO</name>
<sequence>MSEETKSTSEELSGQWRNPVDILSLLLLVGGDIVQKALAQQTGYRVRPFGRNGSRIAIAPVAFSFGWVAFGFTSLMSAVGKQQLMPTVEQPALVVNCANSFSRDNQSWLLERLLRDYEVRHERDKANASMLIDIFELAPLEKDEKPDPAPDRIWWGGWLTIAVQLGIAVAPWVVYGNWGVMVVLLSGTLLALITSAMPQWRQEKWAGARLDRHSVHALTRGNGHRYVMVFIGSPNSYNLEAMATAEAQCRPETPIITFMLATLWAGLLICTSGLGENSWFMVGIGGLGMLQNVYAAGASRSPEWSALKSKPFRRRPTIIARRIDEKNDNDHDHDADVNLQKAAADVAALGDWLDNGHSADQMPRWLDSMKAEDGTPVWLQPVIETEIARAQGALKELEKWVPTAGLTLLKIFFPGNLDYDDTTVRDNVNKKFWRQAWHTKTTRRRAEHARREAEAAFVPKGA</sequence>
<dbReference type="Proteomes" id="UP000184330">
    <property type="component" value="Unassembled WGS sequence"/>
</dbReference>
<accession>A0A1L7XLL9</accession>
<keyword evidence="1" id="KW-0812">Transmembrane</keyword>
<dbReference type="OrthoDB" id="1937642at2759"/>
<dbReference type="AlphaFoldDB" id="A0A1L7XLL9"/>
<keyword evidence="1" id="KW-0472">Membrane</keyword>
<evidence type="ECO:0000313" key="2">
    <source>
        <dbReference type="EMBL" id="CZR65945.1"/>
    </source>
</evidence>
<proteinExistence type="predicted"/>
<feature type="transmembrane region" description="Helical" evidence="1">
    <location>
        <begin position="180"/>
        <end position="200"/>
    </location>
</feature>
<feature type="transmembrane region" description="Helical" evidence="1">
    <location>
        <begin position="56"/>
        <end position="75"/>
    </location>
</feature>
<gene>
    <name evidence="2" type="ORF">PAC_15845</name>
</gene>
<keyword evidence="1" id="KW-1133">Transmembrane helix</keyword>
<organism evidence="2 3">
    <name type="scientific">Phialocephala subalpina</name>
    <dbReference type="NCBI Taxonomy" id="576137"/>
    <lineage>
        <taxon>Eukaryota</taxon>
        <taxon>Fungi</taxon>
        <taxon>Dikarya</taxon>
        <taxon>Ascomycota</taxon>
        <taxon>Pezizomycotina</taxon>
        <taxon>Leotiomycetes</taxon>
        <taxon>Helotiales</taxon>
        <taxon>Mollisiaceae</taxon>
        <taxon>Phialocephala</taxon>
        <taxon>Phialocephala fortinii species complex</taxon>
    </lineage>
</organism>